<sequence>MKKRFAVMTSAIIQLQFQLGVQYISFYDEFTLRPPPSHLTAMSFQSSTTPTSFCGTGPPDQSWHLDYNFRLVALTVMSNAKKIDMCDGTPREPPVQAESRKLIVATVRGISTHREHYLLRISFRLP</sequence>
<proteinExistence type="predicted"/>
<evidence type="ECO:0000313" key="1">
    <source>
        <dbReference type="EMBL" id="KAK3780751.1"/>
    </source>
</evidence>
<organism evidence="1 2">
    <name type="scientific">Elysia crispata</name>
    <name type="common">lettuce slug</name>
    <dbReference type="NCBI Taxonomy" id="231223"/>
    <lineage>
        <taxon>Eukaryota</taxon>
        <taxon>Metazoa</taxon>
        <taxon>Spiralia</taxon>
        <taxon>Lophotrochozoa</taxon>
        <taxon>Mollusca</taxon>
        <taxon>Gastropoda</taxon>
        <taxon>Heterobranchia</taxon>
        <taxon>Euthyneura</taxon>
        <taxon>Panpulmonata</taxon>
        <taxon>Sacoglossa</taxon>
        <taxon>Placobranchoidea</taxon>
        <taxon>Plakobranchidae</taxon>
        <taxon>Elysia</taxon>
    </lineage>
</organism>
<accession>A0AAE1DRV8</accession>
<comment type="caution">
    <text evidence="1">The sequence shown here is derived from an EMBL/GenBank/DDBJ whole genome shotgun (WGS) entry which is preliminary data.</text>
</comment>
<dbReference type="EMBL" id="JAWDGP010002685">
    <property type="protein sequence ID" value="KAK3780751.1"/>
    <property type="molecule type" value="Genomic_DNA"/>
</dbReference>
<dbReference type="Proteomes" id="UP001283361">
    <property type="component" value="Unassembled WGS sequence"/>
</dbReference>
<name>A0AAE1DRV8_9GAST</name>
<gene>
    <name evidence="1" type="ORF">RRG08_001857</name>
</gene>
<reference evidence="1" key="1">
    <citation type="journal article" date="2023" name="G3 (Bethesda)">
        <title>A reference genome for the long-term kleptoplast-retaining sea slug Elysia crispata morphotype clarki.</title>
        <authorList>
            <person name="Eastman K.E."/>
            <person name="Pendleton A.L."/>
            <person name="Shaikh M.A."/>
            <person name="Suttiyut T."/>
            <person name="Ogas R."/>
            <person name="Tomko P."/>
            <person name="Gavelis G."/>
            <person name="Widhalm J.R."/>
            <person name="Wisecaver J.H."/>
        </authorList>
    </citation>
    <scope>NUCLEOTIDE SEQUENCE</scope>
    <source>
        <strain evidence="1">ECLA1</strain>
    </source>
</reference>
<protein>
    <submittedName>
        <fullName evidence="1">Uncharacterized protein</fullName>
    </submittedName>
</protein>
<keyword evidence="2" id="KW-1185">Reference proteome</keyword>
<evidence type="ECO:0000313" key="2">
    <source>
        <dbReference type="Proteomes" id="UP001283361"/>
    </source>
</evidence>
<dbReference type="AlphaFoldDB" id="A0AAE1DRV8"/>